<dbReference type="Pfam" id="PF25888">
    <property type="entry name" value="WHD_DnaB"/>
    <property type="match status" value="1"/>
</dbReference>
<dbReference type="Pfam" id="PF07261">
    <property type="entry name" value="DnaB_2"/>
    <property type="match status" value="1"/>
</dbReference>
<organism evidence="4 5">
    <name type="scientific">Cytobacillus citreus</name>
    <dbReference type="NCBI Taxonomy" id="2833586"/>
    <lineage>
        <taxon>Bacteria</taxon>
        <taxon>Bacillati</taxon>
        <taxon>Bacillota</taxon>
        <taxon>Bacilli</taxon>
        <taxon>Bacillales</taxon>
        <taxon>Bacillaceae</taxon>
        <taxon>Cytobacillus</taxon>
    </lineage>
</organism>
<dbReference type="InterPro" id="IPR006343">
    <property type="entry name" value="DnaB/C_C"/>
</dbReference>
<comment type="similarity">
    <text evidence="1">Belongs to the DnaB/DnaD family.</text>
</comment>
<evidence type="ECO:0000259" key="3">
    <source>
        <dbReference type="Pfam" id="PF25888"/>
    </source>
</evidence>
<dbReference type="EMBL" id="JAGYPM010000003">
    <property type="protein sequence ID" value="MBS4191563.1"/>
    <property type="molecule type" value="Genomic_DNA"/>
</dbReference>
<reference evidence="4 5" key="1">
    <citation type="submission" date="2021-05" db="EMBL/GenBank/DDBJ databases">
        <title>Novel Bacillus species.</title>
        <authorList>
            <person name="Liu G."/>
        </authorList>
    </citation>
    <scope>NUCLEOTIDE SEQUENCE [LARGE SCALE GENOMIC DNA]</scope>
    <source>
        <strain evidence="4 5">FJAT-49705</strain>
    </source>
</reference>
<accession>A0ABS5NUR3</accession>
<gene>
    <name evidence="4" type="ORF">KHA94_15340</name>
</gene>
<feature type="domain" description="DnaB/C C-terminal" evidence="2">
    <location>
        <begin position="331"/>
        <end position="394"/>
    </location>
</feature>
<dbReference type="InterPro" id="IPR058660">
    <property type="entry name" value="WHD_DnaB"/>
</dbReference>
<keyword evidence="5" id="KW-1185">Reference proteome</keyword>
<protein>
    <submittedName>
        <fullName evidence="4">Replication initiation and membrane attachment family protein</fullName>
    </submittedName>
</protein>
<feature type="domain" description="Replicative helicase loading/DNA remodeling protein DnaB N-terminal winged helix" evidence="3">
    <location>
        <begin position="8"/>
        <end position="271"/>
    </location>
</feature>
<evidence type="ECO:0000256" key="1">
    <source>
        <dbReference type="ARBA" id="ARBA00093462"/>
    </source>
</evidence>
<comment type="caution">
    <text evidence="4">The sequence shown here is derived from an EMBL/GenBank/DDBJ whole genome shotgun (WGS) entry which is preliminary data.</text>
</comment>
<dbReference type="RefSeq" id="WP_213102989.1">
    <property type="nucleotide sequence ID" value="NZ_JAGYPM010000003.1"/>
</dbReference>
<evidence type="ECO:0000259" key="2">
    <source>
        <dbReference type="Pfam" id="PF07261"/>
    </source>
</evidence>
<dbReference type="Proteomes" id="UP000681027">
    <property type="component" value="Unassembled WGS sequence"/>
</dbReference>
<dbReference type="InterPro" id="IPR034829">
    <property type="entry name" value="DnaD-like_sf"/>
</dbReference>
<sequence length="472" mass="54952">MAQHWQEMLPIDRYAVSARGLLHEYDRKVLTFLYQPLIGSTCFSLYMTLWSELEENRLWSNSNTHHSLMNFMDLGLSEIYKARIKLEGIGLLKVYEKKDNSSRSFIYELIPPLTPEQFFLDGMLNIYLYRKIGKNQYARLKRFFSEDSLQSKDDYSEVTKSFQDVYMTTYIDSISYDVETEQAMKAANGNSFIGREENDPIQISHDIFNFELLEAGLNESLIPKKALTNKVRNAISNLAFLYGLDAIQMKNIVISAITEDDEINIEELRKSARDWYQFQHNDQLPSLVDRIQPVAHRIQKKEALSREEELLNALEITSPRQVLKDISGGAEPSKADLQIIEDVMFHQKLLPGVVNVLIQYVMLKSDMKLTKGYVEKIASHWARKKIKTAKEAIDLAKNEHKQYMEWAEGKKKRTKSAGNKKVIRTEMLPDWFEEIDNPAPERKNKYNEEELELKEKELNEILKRLQTGKEGK</sequence>
<dbReference type="Gene3D" id="1.10.10.630">
    <property type="entry name" value="DnaD domain-like"/>
    <property type="match status" value="1"/>
</dbReference>
<name>A0ABS5NUR3_9BACI</name>
<proteinExistence type="inferred from homology"/>
<evidence type="ECO:0000313" key="5">
    <source>
        <dbReference type="Proteomes" id="UP000681027"/>
    </source>
</evidence>
<evidence type="ECO:0000313" key="4">
    <source>
        <dbReference type="EMBL" id="MBS4191563.1"/>
    </source>
</evidence>